<dbReference type="InterPro" id="IPR005135">
    <property type="entry name" value="Endo/exonuclease/phosphatase"/>
</dbReference>
<sequence>MKYIIIIFILCVLIIFLHVSYISKIKDIIPYYHPLIKTESYNLLPRSNIRILTYNIFLRPPLVSNNGNDYKDERLALFCGLLNDYDIICLQEIFSFLNFRRNVLIKIAKKFGFFYNAILQTKNSIIDGGLLVLSRFPISETTYEIYTDKILSDAYVDKGCLYTRIHILDNIDIHLFTTHTQASYISNITQSREIRNKQIIQLHKFITEKLNKNFESNDLVLLVGDLNVNSRPKDNENCYDTIEYLDMMKILSFDNNYNYIDLLKYDNNGIHPVTYGDIENVLTHSDDLYSKQSIDYILEIKPLSYSHTRSINVIPGSCTVEKMLVKNRQFSQLSDHYGVSCLLSVL</sequence>
<dbReference type="AlphaFoldDB" id="A0A6C0CZF9"/>
<dbReference type="PANTHER" id="PTHR16320">
    <property type="entry name" value="SPHINGOMYELINASE FAMILY MEMBER"/>
    <property type="match status" value="1"/>
</dbReference>
<organism evidence="3">
    <name type="scientific">viral metagenome</name>
    <dbReference type="NCBI Taxonomy" id="1070528"/>
    <lineage>
        <taxon>unclassified sequences</taxon>
        <taxon>metagenomes</taxon>
        <taxon>organismal metagenomes</taxon>
    </lineage>
</organism>
<dbReference type="SUPFAM" id="SSF56219">
    <property type="entry name" value="DNase I-like"/>
    <property type="match status" value="1"/>
</dbReference>
<dbReference type="GO" id="GO:0005737">
    <property type="term" value="C:cytoplasm"/>
    <property type="evidence" value="ECO:0007669"/>
    <property type="project" value="TreeGrafter"/>
</dbReference>
<keyword evidence="1" id="KW-0378">Hydrolase</keyword>
<dbReference type="InterPro" id="IPR036691">
    <property type="entry name" value="Endo/exonu/phosph_ase_sf"/>
</dbReference>
<dbReference type="GO" id="GO:0005576">
    <property type="term" value="C:extracellular region"/>
    <property type="evidence" value="ECO:0007669"/>
    <property type="project" value="InterPro"/>
</dbReference>
<dbReference type="InterPro" id="IPR038772">
    <property type="entry name" value="Sph/SMPD2-like"/>
</dbReference>
<proteinExistence type="predicted"/>
<dbReference type="EMBL" id="MN739514">
    <property type="protein sequence ID" value="QHT09657.1"/>
    <property type="molecule type" value="Genomic_DNA"/>
</dbReference>
<evidence type="ECO:0000313" key="3">
    <source>
        <dbReference type="EMBL" id="QHT09657.1"/>
    </source>
</evidence>
<evidence type="ECO:0000256" key="1">
    <source>
        <dbReference type="ARBA" id="ARBA00022801"/>
    </source>
</evidence>
<dbReference type="Gene3D" id="3.60.10.10">
    <property type="entry name" value="Endonuclease/exonuclease/phosphatase"/>
    <property type="match status" value="1"/>
</dbReference>
<dbReference type="GO" id="GO:0004767">
    <property type="term" value="F:sphingomyelin phosphodiesterase activity"/>
    <property type="evidence" value="ECO:0007669"/>
    <property type="project" value="InterPro"/>
</dbReference>
<accession>A0A6C0CZF9</accession>
<evidence type="ECO:0000259" key="2">
    <source>
        <dbReference type="Pfam" id="PF03372"/>
    </source>
</evidence>
<name>A0A6C0CZF9_9ZZZZ</name>
<feature type="domain" description="Endonuclease/exonuclease/phosphatase" evidence="2">
    <location>
        <begin position="52"/>
        <end position="235"/>
    </location>
</feature>
<dbReference type="PANTHER" id="PTHR16320:SF1">
    <property type="entry name" value="SPHINGOMYELINASE DDB_G0288017"/>
    <property type="match status" value="1"/>
</dbReference>
<dbReference type="Pfam" id="PF03372">
    <property type="entry name" value="Exo_endo_phos"/>
    <property type="match status" value="1"/>
</dbReference>
<reference evidence="3" key="1">
    <citation type="journal article" date="2020" name="Nature">
        <title>Giant virus diversity and host interactions through global metagenomics.</title>
        <authorList>
            <person name="Schulz F."/>
            <person name="Roux S."/>
            <person name="Paez-Espino D."/>
            <person name="Jungbluth S."/>
            <person name="Walsh D.A."/>
            <person name="Denef V.J."/>
            <person name="McMahon K.D."/>
            <person name="Konstantinidis K.T."/>
            <person name="Eloe-Fadrosh E.A."/>
            <person name="Kyrpides N.C."/>
            <person name="Woyke T."/>
        </authorList>
    </citation>
    <scope>NUCLEOTIDE SEQUENCE</scope>
    <source>
        <strain evidence="3">GVMAG-M-3300023174-102</strain>
    </source>
</reference>
<dbReference type="CDD" id="cd09078">
    <property type="entry name" value="nSMase"/>
    <property type="match status" value="1"/>
</dbReference>
<protein>
    <recommendedName>
        <fullName evidence="2">Endonuclease/exonuclease/phosphatase domain-containing protein</fullName>
    </recommendedName>
</protein>
<dbReference type="InterPro" id="IPR017766">
    <property type="entry name" value="Sphingomyelinase/PLipase_C"/>
</dbReference>